<feature type="compositionally biased region" description="Basic and acidic residues" evidence="1">
    <location>
        <begin position="49"/>
        <end position="58"/>
    </location>
</feature>
<dbReference type="PROSITE" id="PS51425">
    <property type="entry name" value="SCD"/>
    <property type="match status" value="1"/>
</dbReference>
<dbReference type="InterPro" id="IPR013721">
    <property type="entry name" value="STAG"/>
</dbReference>
<dbReference type="GO" id="GO:0005634">
    <property type="term" value="C:nucleus"/>
    <property type="evidence" value="ECO:0007669"/>
    <property type="project" value="TreeGrafter"/>
</dbReference>
<protein>
    <recommendedName>
        <fullName evidence="2">SCD domain-containing protein</fullName>
    </recommendedName>
</protein>
<feature type="compositionally biased region" description="Basic and acidic residues" evidence="1">
    <location>
        <begin position="1153"/>
        <end position="1162"/>
    </location>
</feature>
<dbReference type="GO" id="GO:0007062">
    <property type="term" value="P:sister chromatid cohesion"/>
    <property type="evidence" value="ECO:0007669"/>
    <property type="project" value="UniProtKB-ARBA"/>
</dbReference>
<dbReference type="AlphaFoldDB" id="A0A4U0U2D4"/>
<feature type="compositionally biased region" description="Acidic residues" evidence="1">
    <location>
        <begin position="1005"/>
        <end position="1029"/>
    </location>
</feature>
<evidence type="ECO:0000313" key="3">
    <source>
        <dbReference type="EMBL" id="TKA29141.1"/>
    </source>
</evidence>
<dbReference type="EMBL" id="NAJL01000015">
    <property type="protein sequence ID" value="TKA29141.1"/>
    <property type="molecule type" value="Genomic_DNA"/>
</dbReference>
<dbReference type="GO" id="GO:0000785">
    <property type="term" value="C:chromatin"/>
    <property type="evidence" value="ECO:0007669"/>
    <property type="project" value="TreeGrafter"/>
</dbReference>
<feature type="compositionally biased region" description="Low complexity" evidence="1">
    <location>
        <begin position="91"/>
        <end position="101"/>
    </location>
</feature>
<feature type="region of interest" description="Disordered" evidence="1">
    <location>
        <begin position="1"/>
        <end position="127"/>
    </location>
</feature>
<dbReference type="InterPro" id="IPR039662">
    <property type="entry name" value="Cohesin_Scc3/SA"/>
</dbReference>
<feature type="region of interest" description="Disordered" evidence="1">
    <location>
        <begin position="995"/>
        <end position="1040"/>
    </location>
</feature>
<feature type="region of interest" description="Disordered" evidence="1">
    <location>
        <begin position="1107"/>
        <end position="1192"/>
    </location>
</feature>
<dbReference type="PANTHER" id="PTHR11199:SF0">
    <property type="entry name" value="LD34181P-RELATED"/>
    <property type="match status" value="1"/>
</dbReference>
<dbReference type="InterPro" id="IPR020839">
    <property type="entry name" value="SCD"/>
</dbReference>
<gene>
    <name evidence="3" type="ORF">B0A50_03651</name>
</gene>
<comment type="caution">
    <text evidence="3">The sequence shown here is derived from an EMBL/GenBank/DDBJ whole genome shotgun (WGS) entry which is preliminary data.</text>
</comment>
<dbReference type="Pfam" id="PF24571">
    <property type="entry name" value="HEAT_SCC3-SA"/>
    <property type="match status" value="1"/>
</dbReference>
<feature type="compositionally biased region" description="Acidic residues" evidence="1">
    <location>
        <begin position="1163"/>
        <end position="1176"/>
    </location>
</feature>
<dbReference type="Proteomes" id="UP000308549">
    <property type="component" value="Unassembled WGS sequence"/>
</dbReference>
<evidence type="ECO:0000259" key="2">
    <source>
        <dbReference type="PROSITE" id="PS51425"/>
    </source>
</evidence>
<feature type="compositionally biased region" description="Basic residues" evidence="1">
    <location>
        <begin position="1107"/>
        <end position="1116"/>
    </location>
</feature>
<sequence>MPGRLLDMSSDNEASEAVISKRASGRIRKQPDPYVSSPLASSAKRKRTNAVDDDRQMPDDYESEETEEEADEEPDEEEIRETKKRARKLKNAAPKSSAPKKPAQKKAKVGSAPLPFRGAAVTKRKTSRPAKKVNLADAEGADGLFAEVFASGNTLQDVAGQWLRRFHDHESSALAEVVNFVLRCAGSEGEVTDHDIEDPDGVTNKLDDLREEYQASNPTDYPLILKGKIATTFKDGVTGFFHALIKAMAVDGVLYDNPVLMENVQIWISTMSSAPNRSFRHTATVVSLWIVTALCEVARENVENIAVAQRQAETEKKKTNVNKARVKQIEQAAKEKTQALETIEPQLKDWFDVVFIHRYRDVDPVIRRDCMVALGDWVVTMPDMFFDGQHLRYLGWVLSDTSPATRGEVLKQLHRFYKSQDMMGGLKTFTEKFRPRMVEIATTDAETNVRVSGIELLNLLRENGLLEPDDIDAVGRLVFDADLKVRKAVAGFFAENINDLYTSKVDDIGGHDNLEEALPEADEDNFEAPRLEWLKVKSLAELLQSYDVDEALPSQVERSRADGSLSLHLGMGDSRFTLAADVLYEKVEEIREWQMLAGYLLFDHSTGRANGVSDDPLSQLKHESVLTEKEEATLIEVLHASVKHHLTEIAGKISAPKSKLTKRQKEQLEEEQEESARHLSNLIPKLLRKFGDVPSTAAAVLRVEAVLSLPALKNLRQDSATYGALLDDVRKQFMSHGTDEVLAPASDAILRAKSYGDLDDVTEEKVAALWEDVVNNLAELLNPKTITVRGAASFEELTALSNNILRILRLSNVWDCVPSLEDGTVAATTDASGADYQGAIDYIVALVQRAMPPASGPAPDPDDARLEDEIAARAAEAALFYVRWKLKNVIAAVTTSTSGVPPDELDALATRRDTYVANLEYALESRKASDEVSASLAGCVLDLYSSAMTLRDLRAKPGVSDDYTVLAMDMTPELQKQVLSVFAATEKNYAKLSGKRLEDATAGGEVDEDARNEDPMSDPESEDEDEDEPTQTQTQASQQRRETKLVNMLFAEQRLCALAGKIIHALIAGAMDYDVVRKRLERNKARLGHNFKEVLAYLDIEDMQKKKSQSRAKAKKPAINGGKGKAKADPKSNAIVADDEVEDEIEDPEAEDKEALRRRGLVDDDEREPEPEEAEEGGAQVEREDEESVLGD</sequence>
<feature type="compositionally biased region" description="Acidic residues" evidence="1">
    <location>
        <begin position="1137"/>
        <end position="1152"/>
    </location>
</feature>
<dbReference type="GO" id="GO:0003682">
    <property type="term" value="F:chromatin binding"/>
    <property type="evidence" value="ECO:0007669"/>
    <property type="project" value="TreeGrafter"/>
</dbReference>
<reference evidence="3 4" key="1">
    <citation type="submission" date="2017-03" db="EMBL/GenBank/DDBJ databases">
        <title>Genomes of endolithic fungi from Antarctica.</title>
        <authorList>
            <person name="Coleine C."/>
            <person name="Masonjones S."/>
            <person name="Stajich J.E."/>
        </authorList>
    </citation>
    <scope>NUCLEOTIDE SEQUENCE [LARGE SCALE GENOMIC DNA]</scope>
    <source>
        <strain evidence="3 4">CCFEE 6315</strain>
    </source>
</reference>
<dbReference type="Pfam" id="PF21581">
    <property type="entry name" value="SCD"/>
    <property type="match status" value="1"/>
</dbReference>
<dbReference type="PANTHER" id="PTHR11199">
    <property type="entry name" value="STROMAL ANTIGEN"/>
    <property type="match status" value="1"/>
</dbReference>
<feature type="domain" description="SCD" evidence="2">
    <location>
        <begin position="355"/>
        <end position="440"/>
    </location>
</feature>
<organism evidence="3 4">
    <name type="scientific">Salinomyces thailandicus</name>
    <dbReference type="NCBI Taxonomy" id="706561"/>
    <lineage>
        <taxon>Eukaryota</taxon>
        <taxon>Fungi</taxon>
        <taxon>Dikarya</taxon>
        <taxon>Ascomycota</taxon>
        <taxon>Pezizomycotina</taxon>
        <taxon>Dothideomycetes</taxon>
        <taxon>Dothideomycetidae</taxon>
        <taxon>Mycosphaerellales</taxon>
        <taxon>Teratosphaeriaceae</taxon>
        <taxon>Salinomyces</taxon>
    </lineage>
</organism>
<dbReference type="SUPFAM" id="SSF48371">
    <property type="entry name" value="ARM repeat"/>
    <property type="match status" value="1"/>
</dbReference>
<dbReference type="GO" id="GO:0008278">
    <property type="term" value="C:cohesin complex"/>
    <property type="evidence" value="ECO:0007669"/>
    <property type="project" value="TreeGrafter"/>
</dbReference>
<accession>A0A4U0U2D4</accession>
<evidence type="ECO:0000313" key="4">
    <source>
        <dbReference type="Proteomes" id="UP000308549"/>
    </source>
</evidence>
<dbReference type="InterPro" id="IPR016024">
    <property type="entry name" value="ARM-type_fold"/>
</dbReference>
<dbReference type="Pfam" id="PF08514">
    <property type="entry name" value="STAG"/>
    <property type="match status" value="1"/>
</dbReference>
<keyword evidence="4" id="KW-1185">Reference proteome</keyword>
<feature type="compositionally biased region" description="Acidic residues" evidence="1">
    <location>
        <begin position="1183"/>
        <end position="1192"/>
    </location>
</feature>
<evidence type="ECO:0000256" key="1">
    <source>
        <dbReference type="SAM" id="MobiDB-lite"/>
    </source>
</evidence>
<dbReference type="OrthoDB" id="498590at2759"/>
<feature type="compositionally biased region" description="Acidic residues" evidence="1">
    <location>
        <begin position="59"/>
        <end position="79"/>
    </location>
</feature>
<proteinExistence type="predicted"/>
<name>A0A4U0U2D4_9PEZI</name>
<dbReference type="InterPro" id="IPR056396">
    <property type="entry name" value="HEAT_SCC3-SA"/>
</dbReference>